<evidence type="ECO:0000256" key="1">
    <source>
        <dbReference type="ARBA" id="ARBA00001946"/>
    </source>
</evidence>
<evidence type="ECO:0000256" key="10">
    <source>
        <dbReference type="ARBA" id="ARBA00022842"/>
    </source>
</evidence>
<evidence type="ECO:0000313" key="14">
    <source>
        <dbReference type="Proteomes" id="UP000289738"/>
    </source>
</evidence>
<evidence type="ECO:0000256" key="11">
    <source>
        <dbReference type="SAM" id="Coils"/>
    </source>
</evidence>
<evidence type="ECO:0000256" key="2">
    <source>
        <dbReference type="ARBA" id="ARBA00004065"/>
    </source>
</evidence>
<evidence type="ECO:0000313" key="13">
    <source>
        <dbReference type="EMBL" id="RYR34584.1"/>
    </source>
</evidence>
<evidence type="ECO:0000256" key="3">
    <source>
        <dbReference type="ARBA" id="ARBA00005300"/>
    </source>
</evidence>
<dbReference type="GO" id="GO:0046872">
    <property type="term" value="F:metal ion binding"/>
    <property type="evidence" value="ECO:0007669"/>
    <property type="project" value="UniProtKB-KW"/>
</dbReference>
<dbReference type="AlphaFoldDB" id="A0A445B7E3"/>
<keyword evidence="10" id="KW-0460">Magnesium</keyword>
<keyword evidence="8" id="KW-0255">Endonuclease</keyword>
<dbReference type="EMBL" id="SDMP01000010">
    <property type="protein sequence ID" value="RYR34584.1"/>
    <property type="molecule type" value="Genomic_DNA"/>
</dbReference>
<reference evidence="13 14" key="1">
    <citation type="submission" date="2019-01" db="EMBL/GenBank/DDBJ databases">
        <title>Sequencing of cultivated peanut Arachis hypogaea provides insights into genome evolution and oil improvement.</title>
        <authorList>
            <person name="Chen X."/>
        </authorList>
    </citation>
    <scope>NUCLEOTIDE SEQUENCE [LARGE SCALE GENOMIC DNA]</scope>
    <source>
        <strain evidence="14">cv. Fuhuasheng</strain>
        <tissue evidence="13">Leaves</tissue>
    </source>
</reference>
<proteinExistence type="inferred from homology"/>
<dbReference type="InterPro" id="IPR009027">
    <property type="entry name" value="Ribosomal_bL9/RNase_H1_N"/>
</dbReference>
<dbReference type="GO" id="GO:0004523">
    <property type="term" value="F:RNA-DNA hybrid ribonuclease activity"/>
    <property type="evidence" value="ECO:0007669"/>
    <property type="project" value="UniProtKB-EC"/>
</dbReference>
<organism evidence="13 14">
    <name type="scientific">Arachis hypogaea</name>
    <name type="common">Peanut</name>
    <dbReference type="NCBI Taxonomy" id="3818"/>
    <lineage>
        <taxon>Eukaryota</taxon>
        <taxon>Viridiplantae</taxon>
        <taxon>Streptophyta</taxon>
        <taxon>Embryophyta</taxon>
        <taxon>Tracheophyta</taxon>
        <taxon>Spermatophyta</taxon>
        <taxon>Magnoliopsida</taxon>
        <taxon>eudicotyledons</taxon>
        <taxon>Gunneridae</taxon>
        <taxon>Pentapetalae</taxon>
        <taxon>rosids</taxon>
        <taxon>fabids</taxon>
        <taxon>Fabales</taxon>
        <taxon>Fabaceae</taxon>
        <taxon>Papilionoideae</taxon>
        <taxon>50 kb inversion clade</taxon>
        <taxon>dalbergioids sensu lato</taxon>
        <taxon>Dalbergieae</taxon>
        <taxon>Pterocarpus clade</taxon>
        <taxon>Arachis</taxon>
    </lineage>
</organism>
<dbReference type="EC" id="3.1.26.4" evidence="4"/>
<evidence type="ECO:0000259" key="12">
    <source>
        <dbReference type="Pfam" id="PF01693"/>
    </source>
</evidence>
<comment type="cofactor">
    <cofactor evidence="1">
        <name>Mg(2+)</name>
        <dbReference type="ChEBI" id="CHEBI:18420"/>
    </cofactor>
</comment>
<keyword evidence="11" id="KW-0175">Coiled coil</keyword>
<keyword evidence="9" id="KW-0378">Hydrolase</keyword>
<sequence>MKGGRYNYYVVRKGRVPGFYTKWVDCERQVSGFKGNEYKGFQVRREAVELLHSGGGSSVGHDNDLKARQDASLKMLKKIVETTKLTVVNFNYNRVRELELENSRLKEEVSALQSYLSRM</sequence>
<dbReference type="Gene3D" id="3.40.970.10">
    <property type="entry name" value="Ribonuclease H1, N-terminal domain"/>
    <property type="match status" value="1"/>
</dbReference>
<comment type="similarity">
    <text evidence="3">Belongs to the RNase H family.</text>
</comment>
<keyword evidence="6" id="KW-0540">Nuclease</keyword>
<comment type="caution">
    <text evidence="13">The sequence shown here is derived from an EMBL/GenBank/DDBJ whole genome shotgun (WGS) entry which is preliminary data.</text>
</comment>
<dbReference type="InterPro" id="IPR037056">
    <property type="entry name" value="RNase_H1_N_sf"/>
</dbReference>
<evidence type="ECO:0000256" key="7">
    <source>
        <dbReference type="ARBA" id="ARBA00022723"/>
    </source>
</evidence>
<feature type="domain" description="Ribonuclease H1 N-terminal" evidence="12">
    <location>
        <begin position="8"/>
        <end position="48"/>
    </location>
</feature>
<keyword evidence="7" id="KW-0479">Metal-binding</keyword>
<feature type="coiled-coil region" evidence="11">
    <location>
        <begin position="88"/>
        <end position="115"/>
    </location>
</feature>
<evidence type="ECO:0000256" key="4">
    <source>
        <dbReference type="ARBA" id="ARBA00012180"/>
    </source>
</evidence>
<dbReference type="SUPFAM" id="SSF55658">
    <property type="entry name" value="L9 N-domain-like"/>
    <property type="match status" value="1"/>
</dbReference>
<evidence type="ECO:0000256" key="8">
    <source>
        <dbReference type="ARBA" id="ARBA00022759"/>
    </source>
</evidence>
<evidence type="ECO:0000256" key="6">
    <source>
        <dbReference type="ARBA" id="ARBA00022722"/>
    </source>
</evidence>
<name>A0A445B7E3_ARAHY</name>
<dbReference type="Pfam" id="PF01693">
    <property type="entry name" value="Cauli_VI"/>
    <property type="match status" value="1"/>
</dbReference>
<dbReference type="FunFam" id="3.40.970.10:FF:000002">
    <property type="entry name" value="Ribonuclease H"/>
    <property type="match status" value="1"/>
</dbReference>
<gene>
    <name evidence="13" type="ORF">Ahy_A10g049536</name>
</gene>
<keyword evidence="14" id="KW-1185">Reference proteome</keyword>
<dbReference type="Proteomes" id="UP000289738">
    <property type="component" value="Chromosome A10"/>
</dbReference>
<dbReference type="InterPro" id="IPR011320">
    <property type="entry name" value="RNase_H1_N"/>
</dbReference>
<evidence type="ECO:0000256" key="5">
    <source>
        <dbReference type="ARBA" id="ARBA00017721"/>
    </source>
</evidence>
<accession>A0A445B7E3</accession>
<comment type="function">
    <text evidence="2">Endonuclease that specifically degrades the RNA of RNA-DNA hybrids.</text>
</comment>
<evidence type="ECO:0000256" key="9">
    <source>
        <dbReference type="ARBA" id="ARBA00022801"/>
    </source>
</evidence>
<dbReference type="STRING" id="3818.A0A445B7E3"/>
<protein>
    <recommendedName>
        <fullName evidence="5">Ribonuclease H</fullName>
        <ecNumber evidence="4">3.1.26.4</ecNumber>
    </recommendedName>
</protein>